<dbReference type="GO" id="GO:0046872">
    <property type="term" value="F:metal ion binding"/>
    <property type="evidence" value="ECO:0007669"/>
    <property type="project" value="UniProtKB-KW"/>
</dbReference>
<evidence type="ECO:0000313" key="12">
    <source>
        <dbReference type="Proteomes" id="UP000319746"/>
    </source>
</evidence>
<dbReference type="UniPathway" id="UPA00391"/>
<sequence length="127" mass="13875">MFSLTVNDYVMIAHSLPNEFFGPAQQLHGATLTVEATFTRPELDEHSVVLDIGHATQLLDDALAPLRYADLDSHPDFEGRLSTSEVIAQYIGDKLAASLAEQPDIGISVTIHENPRARVSYTVADRG</sequence>
<evidence type="ECO:0000256" key="7">
    <source>
        <dbReference type="ARBA" id="ARBA00022833"/>
    </source>
</evidence>
<evidence type="ECO:0000256" key="3">
    <source>
        <dbReference type="ARBA" id="ARBA00008900"/>
    </source>
</evidence>
<proteinExistence type="inferred from homology"/>
<dbReference type="Pfam" id="PF01242">
    <property type="entry name" value="PTPS"/>
    <property type="match status" value="1"/>
</dbReference>
<comment type="pathway">
    <text evidence="2">Purine metabolism; 7-cyano-7-deazaguanine biosynthesis.</text>
</comment>
<evidence type="ECO:0000256" key="5">
    <source>
        <dbReference type="ARBA" id="ARBA00018141"/>
    </source>
</evidence>
<evidence type="ECO:0000256" key="8">
    <source>
        <dbReference type="ARBA" id="ARBA00023239"/>
    </source>
</evidence>
<evidence type="ECO:0000256" key="1">
    <source>
        <dbReference type="ARBA" id="ARBA00001947"/>
    </source>
</evidence>
<evidence type="ECO:0000256" key="9">
    <source>
        <dbReference type="ARBA" id="ARBA00031449"/>
    </source>
</evidence>
<organism evidence="11 12">
    <name type="scientific">Enteractinococcus coprophilus</name>
    <dbReference type="NCBI Taxonomy" id="1027633"/>
    <lineage>
        <taxon>Bacteria</taxon>
        <taxon>Bacillati</taxon>
        <taxon>Actinomycetota</taxon>
        <taxon>Actinomycetes</taxon>
        <taxon>Micrococcales</taxon>
        <taxon>Micrococcaceae</taxon>
    </lineage>
</organism>
<evidence type="ECO:0000256" key="2">
    <source>
        <dbReference type="ARBA" id="ARBA00005061"/>
    </source>
</evidence>
<name>A0A543AN69_9MICC</name>
<dbReference type="SUPFAM" id="SSF55620">
    <property type="entry name" value="Tetrahydrobiopterin biosynthesis enzymes-like"/>
    <property type="match status" value="1"/>
</dbReference>
<reference evidence="11 12" key="1">
    <citation type="submission" date="2019-06" db="EMBL/GenBank/DDBJ databases">
        <title>Sequencing the genomes of 1000 actinobacteria strains.</title>
        <authorList>
            <person name="Klenk H.-P."/>
        </authorList>
    </citation>
    <scope>NUCLEOTIDE SEQUENCE [LARGE SCALE GENOMIC DNA]</scope>
    <source>
        <strain evidence="11 12">DSM 24083</strain>
    </source>
</reference>
<evidence type="ECO:0000256" key="6">
    <source>
        <dbReference type="ARBA" id="ARBA00022723"/>
    </source>
</evidence>
<dbReference type="InterPro" id="IPR038418">
    <property type="entry name" value="6-PTP_synth/QueD_sf"/>
</dbReference>
<comment type="similarity">
    <text evidence="3">Belongs to the PTPS family. QueD subfamily.</text>
</comment>
<dbReference type="GO" id="GO:0070497">
    <property type="term" value="F:6-carboxytetrahydropterin synthase activity"/>
    <property type="evidence" value="ECO:0007669"/>
    <property type="project" value="UniProtKB-EC"/>
</dbReference>
<dbReference type="InterPro" id="IPR007115">
    <property type="entry name" value="6-PTP_synth/QueD"/>
</dbReference>
<dbReference type="EMBL" id="VFOU01000001">
    <property type="protein sequence ID" value="TQL73976.1"/>
    <property type="molecule type" value="Genomic_DNA"/>
</dbReference>
<protein>
    <recommendedName>
        <fullName evidence="5">6-carboxy-5,6,7,8-tetrahydropterin synthase</fullName>
        <ecNumber evidence="4">4.1.2.50</ecNumber>
    </recommendedName>
    <alternativeName>
        <fullName evidence="9">Queuosine biosynthesis protein QueD</fullName>
    </alternativeName>
</protein>
<dbReference type="RefSeq" id="WP_141864288.1">
    <property type="nucleotide sequence ID" value="NZ_BAABAN010000017.1"/>
</dbReference>
<keyword evidence="8" id="KW-0456">Lyase</keyword>
<dbReference type="OrthoDB" id="9787853at2"/>
<dbReference type="AlphaFoldDB" id="A0A543AN69"/>
<evidence type="ECO:0000256" key="4">
    <source>
        <dbReference type="ARBA" id="ARBA00012982"/>
    </source>
</evidence>
<evidence type="ECO:0000313" key="11">
    <source>
        <dbReference type="EMBL" id="TQL73976.1"/>
    </source>
</evidence>
<dbReference type="Gene3D" id="3.30.479.10">
    <property type="entry name" value="6-pyruvoyl tetrahydropterin synthase/QueD"/>
    <property type="match status" value="1"/>
</dbReference>
<accession>A0A543AN69</accession>
<keyword evidence="6" id="KW-0479">Metal-binding</keyword>
<dbReference type="PANTHER" id="PTHR12589">
    <property type="entry name" value="PYRUVOYL TETRAHYDROBIOPTERIN SYNTHASE"/>
    <property type="match status" value="1"/>
</dbReference>
<comment type="cofactor">
    <cofactor evidence="1">
        <name>Zn(2+)</name>
        <dbReference type="ChEBI" id="CHEBI:29105"/>
    </cofactor>
</comment>
<keyword evidence="12" id="KW-1185">Reference proteome</keyword>
<comment type="caution">
    <text evidence="11">The sequence shown here is derived from an EMBL/GenBank/DDBJ whole genome shotgun (WGS) entry which is preliminary data.</text>
</comment>
<keyword evidence="7" id="KW-0862">Zinc</keyword>
<dbReference type="PANTHER" id="PTHR12589:SF7">
    <property type="entry name" value="6-PYRUVOYL TETRAHYDROBIOPTERIN SYNTHASE"/>
    <property type="match status" value="1"/>
</dbReference>
<comment type="catalytic activity">
    <reaction evidence="10">
        <text>7,8-dihydroneopterin 3'-triphosphate + H2O = 6-carboxy-5,6,7,8-tetrahydropterin + triphosphate + acetaldehyde + 2 H(+)</text>
        <dbReference type="Rhea" id="RHEA:27966"/>
        <dbReference type="ChEBI" id="CHEBI:15343"/>
        <dbReference type="ChEBI" id="CHEBI:15377"/>
        <dbReference type="ChEBI" id="CHEBI:15378"/>
        <dbReference type="ChEBI" id="CHEBI:18036"/>
        <dbReference type="ChEBI" id="CHEBI:58462"/>
        <dbReference type="ChEBI" id="CHEBI:61032"/>
        <dbReference type="EC" id="4.1.2.50"/>
    </reaction>
</comment>
<gene>
    <name evidence="11" type="ORF">FB556_0425</name>
</gene>
<dbReference type="Proteomes" id="UP000319746">
    <property type="component" value="Unassembled WGS sequence"/>
</dbReference>
<evidence type="ECO:0000256" key="10">
    <source>
        <dbReference type="ARBA" id="ARBA00048807"/>
    </source>
</evidence>
<dbReference type="EC" id="4.1.2.50" evidence="4"/>